<dbReference type="SUPFAM" id="SSF57610">
    <property type="entry name" value="Thyroglobulin type-1 domain"/>
    <property type="match status" value="1"/>
</dbReference>
<dbReference type="Gene3D" id="3.30.60.30">
    <property type="match status" value="1"/>
</dbReference>
<evidence type="ECO:0000256" key="3">
    <source>
        <dbReference type="ARBA" id="ARBA00022729"/>
    </source>
</evidence>
<dbReference type="CDD" id="cd00191">
    <property type="entry name" value="TY"/>
    <property type="match status" value="1"/>
</dbReference>
<keyword evidence="16" id="KW-1185">Reference proteome</keyword>
<evidence type="ECO:0000256" key="10">
    <source>
        <dbReference type="SAM" id="MobiDB-lite"/>
    </source>
</evidence>
<comment type="caution">
    <text evidence="9">Lacks conserved residue(s) required for the propagation of feature annotation.</text>
</comment>
<accession>A0AAW1LAT4</accession>
<dbReference type="SUPFAM" id="SSF47473">
    <property type="entry name" value="EF-hand"/>
    <property type="match status" value="1"/>
</dbReference>
<evidence type="ECO:0000259" key="12">
    <source>
        <dbReference type="PROSITE" id="PS50222"/>
    </source>
</evidence>
<dbReference type="PROSITE" id="PS00484">
    <property type="entry name" value="THYROGLOBULIN_1_1"/>
    <property type="match status" value="1"/>
</dbReference>
<dbReference type="InterPro" id="IPR000716">
    <property type="entry name" value="Thyroglobulin_1"/>
</dbReference>
<keyword evidence="6 9" id="KW-1015">Disulfide bond</keyword>
<sequence length="511" mass="58748">MKLFLICVLLLGVLVYGSDGKRKRKFDGDFEFAEEEDTKSGKTGEKKRWIHDPTSPLCRPLNCKKKEICLLEDTSTAVCVSKKELEKNDDVVIRKSKLESTSHKHPRSEDADEDVYYDAEDDPDDDIDDDINDSNICNACPVAKPAFLCGSDNRTYSSWCRLDYHNCIHHTNIQVFCKGFCPCKENDIHSRKRQRQQERNNNFMNKKKATLSKMALQNNAYPQKDAKAVQSSSKSDGYTFTPQDLKYDNKHYKFFIYSKPNKDKYLYADDKQKMYNEVLDNKLYNPSNMAAPATPVTKECSLSALQSMGNRLLDWFSVVMSDSSNRRKQRNKVKSFPVRFSPICKGEVRWMFQHLDLNSDGRLSLQELYDLEHDQSEICLKPFLQQCDINHDDVVIPAEWCHCFQRTERPCAAVKRKITPNAIGDYVPDCDSQGYYKPTQCHNAIGMCWCVDKHGVEFANTRTHSKPNCDSLVNKASDLPESKNPEETNNDDEEDDIEQDIEGSADHPDAY</sequence>
<feature type="signal peptide" evidence="11">
    <location>
        <begin position="1"/>
        <end position="20"/>
    </location>
</feature>
<evidence type="ECO:0000256" key="7">
    <source>
        <dbReference type="ARBA" id="ARBA00023180"/>
    </source>
</evidence>
<feature type="domain" description="Kazal-like" evidence="14">
    <location>
        <begin position="131"/>
        <end position="182"/>
    </location>
</feature>
<comment type="caution">
    <text evidence="15">The sequence shown here is derived from an EMBL/GenBank/DDBJ whole genome shotgun (WGS) entry which is preliminary data.</text>
</comment>
<dbReference type="PROSITE" id="PS00018">
    <property type="entry name" value="EF_HAND_1"/>
    <property type="match status" value="1"/>
</dbReference>
<evidence type="ECO:0000313" key="15">
    <source>
        <dbReference type="EMBL" id="KAK9730792.1"/>
    </source>
</evidence>
<dbReference type="Pfam" id="PF07648">
    <property type="entry name" value="Kazal_2"/>
    <property type="match status" value="1"/>
</dbReference>
<dbReference type="Pfam" id="PF00086">
    <property type="entry name" value="Thyroglobulin_1"/>
    <property type="match status" value="1"/>
</dbReference>
<dbReference type="InterPro" id="IPR002350">
    <property type="entry name" value="Kazal_dom"/>
</dbReference>
<dbReference type="PROSITE" id="PS51465">
    <property type="entry name" value="KAZAL_2"/>
    <property type="match status" value="1"/>
</dbReference>
<keyword evidence="4" id="KW-0106">Calcium</keyword>
<name>A0AAW1LAT4_POPJA</name>
<feature type="compositionally biased region" description="Acidic residues" evidence="10">
    <location>
        <begin position="110"/>
        <end position="123"/>
    </location>
</feature>
<evidence type="ECO:0000256" key="11">
    <source>
        <dbReference type="SAM" id="SignalP"/>
    </source>
</evidence>
<reference evidence="15 16" key="1">
    <citation type="journal article" date="2024" name="BMC Genomics">
        <title>De novo assembly and annotation of Popillia japonica's genome with initial clues to its potential as an invasive pest.</title>
        <authorList>
            <person name="Cucini C."/>
            <person name="Boschi S."/>
            <person name="Funari R."/>
            <person name="Cardaioli E."/>
            <person name="Iannotti N."/>
            <person name="Marturano G."/>
            <person name="Paoli F."/>
            <person name="Bruttini M."/>
            <person name="Carapelli A."/>
            <person name="Frati F."/>
            <person name="Nardi F."/>
        </authorList>
    </citation>
    <scope>NUCLEOTIDE SEQUENCE [LARGE SCALE GENOMIC DNA]</scope>
    <source>
        <strain evidence="15">DMR45628</strain>
    </source>
</reference>
<feature type="disulfide bond" evidence="9">
    <location>
        <begin position="441"/>
        <end position="448"/>
    </location>
</feature>
<feature type="domain" description="EF-hand" evidence="12">
    <location>
        <begin position="343"/>
        <end position="378"/>
    </location>
</feature>
<protein>
    <submittedName>
        <fullName evidence="15">Thyroglobulin type-1 repeat</fullName>
    </submittedName>
</protein>
<keyword evidence="8" id="KW-0357">Heparan sulfate</keyword>
<dbReference type="InterPro" id="IPR018247">
    <property type="entry name" value="EF_Hand_1_Ca_BS"/>
</dbReference>
<evidence type="ECO:0000256" key="1">
    <source>
        <dbReference type="ARBA" id="ARBA00004613"/>
    </source>
</evidence>
<feature type="compositionally biased region" description="Acidic residues" evidence="10">
    <location>
        <begin position="488"/>
        <end position="503"/>
    </location>
</feature>
<dbReference type="CDD" id="cd00104">
    <property type="entry name" value="KAZAL_FS"/>
    <property type="match status" value="1"/>
</dbReference>
<dbReference type="GO" id="GO:0005509">
    <property type="term" value="F:calcium ion binding"/>
    <property type="evidence" value="ECO:0007669"/>
    <property type="project" value="InterPro"/>
</dbReference>
<evidence type="ECO:0000256" key="8">
    <source>
        <dbReference type="ARBA" id="ARBA00023207"/>
    </source>
</evidence>
<feature type="chain" id="PRO_5043351458" evidence="11">
    <location>
        <begin position="21"/>
        <end position="511"/>
    </location>
</feature>
<keyword evidence="3 11" id="KW-0732">Signal</keyword>
<dbReference type="Gene3D" id="4.10.800.10">
    <property type="entry name" value="Thyroglobulin type-1"/>
    <property type="match status" value="1"/>
</dbReference>
<dbReference type="Gene3D" id="1.10.238.10">
    <property type="entry name" value="EF-hand"/>
    <property type="match status" value="1"/>
</dbReference>
<evidence type="ECO:0000259" key="13">
    <source>
        <dbReference type="PROSITE" id="PS51162"/>
    </source>
</evidence>
<dbReference type="Pfam" id="PF10591">
    <property type="entry name" value="SPARC_Ca_bdg"/>
    <property type="match status" value="1"/>
</dbReference>
<feature type="disulfide bond" evidence="9">
    <location>
        <begin position="411"/>
        <end position="430"/>
    </location>
</feature>
<dbReference type="InterPro" id="IPR019577">
    <property type="entry name" value="SPARC/Testican_Ca-bd-dom"/>
</dbReference>
<feature type="region of interest" description="Disordered" evidence="10">
    <location>
        <begin position="469"/>
        <end position="511"/>
    </location>
</feature>
<dbReference type="AlphaFoldDB" id="A0AAW1LAT4"/>
<dbReference type="PANTHER" id="PTHR13866">
    <property type="entry name" value="SPARC OSTEONECTIN"/>
    <property type="match status" value="1"/>
</dbReference>
<evidence type="ECO:0000313" key="16">
    <source>
        <dbReference type="Proteomes" id="UP001458880"/>
    </source>
</evidence>
<keyword evidence="7" id="KW-0325">Glycoprotein</keyword>
<dbReference type="PROSITE" id="PS51162">
    <property type="entry name" value="THYROGLOBULIN_1_2"/>
    <property type="match status" value="1"/>
</dbReference>
<dbReference type="InterPro" id="IPR036058">
    <property type="entry name" value="Kazal_dom_sf"/>
</dbReference>
<dbReference type="SUPFAM" id="SSF100895">
    <property type="entry name" value="Kazal-type serine protease inhibitors"/>
    <property type="match status" value="1"/>
</dbReference>
<dbReference type="EMBL" id="JASPKY010000142">
    <property type="protein sequence ID" value="KAK9730792.1"/>
    <property type="molecule type" value="Genomic_DNA"/>
</dbReference>
<dbReference type="PANTHER" id="PTHR13866:SF30">
    <property type="match status" value="1"/>
</dbReference>
<dbReference type="GO" id="GO:0005518">
    <property type="term" value="F:collagen binding"/>
    <property type="evidence" value="ECO:0007669"/>
    <property type="project" value="TreeGrafter"/>
</dbReference>
<evidence type="ECO:0000256" key="4">
    <source>
        <dbReference type="ARBA" id="ARBA00022837"/>
    </source>
</evidence>
<dbReference type="Proteomes" id="UP001458880">
    <property type="component" value="Unassembled WGS sequence"/>
</dbReference>
<dbReference type="PROSITE" id="PS50222">
    <property type="entry name" value="EF_HAND_2"/>
    <property type="match status" value="1"/>
</dbReference>
<proteinExistence type="predicted"/>
<evidence type="ECO:0000256" key="2">
    <source>
        <dbReference type="ARBA" id="ARBA00022525"/>
    </source>
</evidence>
<comment type="subcellular location">
    <subcellularLocation>
        <location evidence="1">Secreted</location>
    </subcellularLocation>
</comment>
<dbReference type="InterPro" id="IPR036857">
    <property type="entry name" value="Thyroglobulin_1_sf"/>
</dbReference>
<keyword evidence="5" id="KW-0654">Proteoglycan</keyword>
<dbReference type="GO" id="GO:0050840">
    <property type="term" value="F:extracellular matrix binding"/>
    <property type="evidence" value="ECO:0007669"/>
    <property type="project" value="TreeGrafter"/>
</dbReference>
<feature type="domain" description="Thyroglobulin type-1" evidence="13">
    <location>
        <begin position="408"/>
        <end position="469"/>
    </location>
</feature>
<dbReference type="SMART" id="SM00280">
    <property type="entry name" value="KAZAL"/>
    <property type="match status" value="1"/>
</dbReference>
<evidence type="ECO:0000256" key="9">
    <source>
        <dbReference type="PROSITE-ProRule" id="PRU00500"/>
    </source>
</evidence>
<dbReference type="InterPro" id="IPR002048">
    <property type="entry name" value="EF_hand_dom"/>
</dbReference>
<evidence type="ECO:0000256" key="5">
    <source>
        <dbReference type="ARBA" id="ARBA00022974"/>
    </source>
</evidence>
<evidence type="ECO:0000256" key="6">
    <source>
        <dbReference type="ARBA" id="ARBA00023157"/>
    </source>
</evidence>
<dbReference type="SMART" id="SM00211">
    <property type="entry name" value="TY"/>
    <property type="match status" value="1"/>
</dbReference>
<evidence type="ECO:0000259" key="14">
    <source>
        <dbReference type="PROSITE" id="PS51465"/>
    </source>
</evidence>
<dbReference type="InterPro" id="IPR011992">
    <property type="entry name" value="EF-hand-dom_pair"/>
</dbReference>
<keyword evidence="2" id="KW-0964">Secreted</keyword>
<feature type="region of interest" description="Disordered" evidence="10">
    <location>
        <begin position="98"/>
        <end position="123"/>
    </location>
</feature>
<gene>
    <name evidence="15" type="ORF">QE152_g14247</name>
</gene>
<organism evidence="15 16">
    <name type="scientific">Popillia japonica</name>
    <name type="common">Japanese beetle</name>
    <dbReference type="NCBI Taxonomy" id="7064"/>
    <lineage>
        <taxon>Eukaryota</taxon>
        <taxon>Metazoa</taxon>
        <taxon>Ecdysozoa</taxon>
        <taxon>Arthropoda</taxon>
        <taxon>Hexapoda</taxon>
        <taxon>Insecta</taxon>
        <taxon>Pterygota</taxon>
        <taxon>Neoptera</taxon>
        <taxon>Endopterygota</taxon>
        <taxon>Coleoptera</taxon>
        <taxon>Polyphaga</taxon>
        <taxon>Scarabaeiformia</taxon>
        <taxon>Scarabaeidae</taxon>
        <taxon>Rutelinae</taxon>
        <taxon>Popillia</taxon>
    </lineage>
</organism>
<dbReference type="GO" id="GO:0005615">
    <property type="term" value="C:extracellular space"/>
    <property type="evidence" value="ECO:0007669"/>
    <property type="project" value="TreeGrafter"/>
</dbReference>